<dbReference type="EMBL" id="CADEPI010000005">
    <property type="protein sequence ID" value="CAB3361097.1"/>
    <property type="molecule type" value="Genomic_DNA"/>
</dbReference>
<feature type="transmembrane region" description="Helical" evidence="2">
    <location>
        <begin position="451"/>
        <end position="470"/>
    </location>
</feature>
<dbReference type="Pfam" id="PF20146">
    <property type="entry name" value="NRF"/>
    <property type="match status" value="1"/>
</dbReference>
<organism evidence="4 5">
    <name type="scientific">Cloeon dipterum</name>
    <dbReference type="NCBI Taxonomy" id="197152"/>
    <lineage>
        <taxon>Eukaryota</taxon>
        <taxon>Metazoa</taxon>
        <taxon>Ecdysozoa</taxon>
        <taxon>Arthropoda</taxon>
        <taxon>Hexapoda</taxon>
        <taxon>Insecta</taxon>
        <taxon>Pterygota</taxon>
        <taxon>Palaeoptera</taxon>
        <taxon>Ephemeroptera</taxon>
        <taxon>Pisciforma</taxon>
        <taxon>Baetidae</taxon>
        <taxon>Cloeon</taxon>
    </lineage>
</organism>
<feature type="compositionally biased region" description="Basic and acidic residues" evidence="1">
    <location>
        <begin position="815"/>
        <end position="835"/>
    </location>
</feature>
<feature type="transmembrane region" description="Helical" evidence="2">
    <location>
        <begin position="774"/>
        <end position="792"/>
    </location>
</feature>
<dbReference type="AlphaFoldDB" id="A0A8S1BZ69"/>
<feature type="transmembrane region" description="Helical" evidence="2">
    <location>
        <begin position="583"/>
        <end position="604"/>
    </location>
</feature>
<feature type="transmembrane region" description="Helical" evidence="2">
    <location>
        <begin position="411"/>
        <end position="431"/>
    </location>
</feature>
<dbReference type="OrthoDB" id="6629899at2759"/>
<dbReference type="Proteomes" id="UP000494165">
    <property type="component" value="Unassembled WGS sequence"/>
</dbReference>
<keyword evidence="2" id="KW-0812">Transmembrane</keyword>
<evidence type="ECO:0000313" key="4">
    <source>
        <dbReference type="EMBL" id="CAB3361097.1"/>
    </source>
</evidence>
<evidence type="ECO:0000256" key="1">
    <source>
        <dbReference type="SAM" id="MobiDB-lite"/>
    </source>
</evidence>
<reference evidence="4 5" key="1">
    <citation type="submission" date="2020-04" db="EMBL/GenBank/DDBJ databases">
        <authorList>
            <person name="Alioto T."/>
            <person name="Alioto T."/>
            <person name="Gomez Garrido J."/>
        </authorList>
    </citation>
    <scope>NUCLEOTIDE SEQUENCE [LARGE SCALE GENOMIC DNA]</scope>
</reference>
<dbReference type="InterPro" id="IPR052728">
    <property type="entry name" value="O2_lipid_transport_reg"/>
</dbReference>
<feature type="transmembrane region" description="Helical" evidence="2">
    <location>
        <begin position="335"/>
        <end position="355"/>
    </location>
</feature>
<evidence type="ECO:0000256" key="2">
    <source>
        <dbReference type="SAM" id="Phobius"/>
    </source>
</evidence>
<dbReference type="InterPro" id="IPR006621">
    <property type="entry name" value="Nose-resist-to-fluoxetine_N"/>
</dbReference>
<feature type="transmembrane region" description="Helical" evidence="2">
    <location>
        <begin position="490"/>
        <end position="508"/>
    </location>
</feature>
<name>A0A8S1BZ69_9INSE</name>
<evidence type="ECO:0000259" key="3">
    <source>
        <dbReference type="SMART" id="SM00703"/>
    </source>
</evidence>
<feature type="region of interest" description="Disordered" evidence="1">
    <location>
        <begin position="812"/>
        <end position="835"/>
    </location>
</feature>
<keyword evidence="5" id="KW-1185">Reference proteome</keyword>
<evidence type="ECO:0000313" key="5">
    <source>
        <dbReference type="Proteomes" id="UP000494165"/>
    </source>
</evidence>
<sequence>MLLIEENGASSNATPRRSVCLPFDRRPSRGHRWRGPGCNTWLRRLFPQRPTERERRELPAPRFTCSKHSAIGYNKFSDGPPARTLRTPHGKFALCKGGESYWNKSRSSLLALVAAADFKEPFNATAAADSCVRPPAEADATALAALLRLVPPLPLLGGSNNYQCRLHSRLFHEELNQMKMWALKMYDASSKIGSSLLNGNLVHLGDFEQCVSAVRTPEHVGGGPRIRGKYCAASVYLEPVGAGTNGKWRELHAIIDLMKSHDAMSNEYQNNDLHLPTFSPVQLGFCIPDSCGHEDLEDSLNEMLKPINISSGIDFKVRLGQKSCQNADENQVDRWTVITIIFVASLLMFALAGTLHEKAHTAESGALLPTAHKGTFRRLLLAFSFRRNWRSLVDTDVPEDELSCLHGLRCFASLMIYVIHKVVFILFHPFSNRTDVSDLLEGDWTMIFRAFWNWVDAFVVLSGLLTSFYAFKKLRTGQRLNIPKMYFQRYLKFTPMVFVWSLILQNLMQHQVSGQNLVRIVGPYVDNCKRGLLPVLTYTSVFNGLNKMCYPPAHQLVTDMHMYILSPFIMLGIWKYPKKAPFVFCATLAVLAAAKYSVVMQNQLGSFLFYGMSTETMVKSANIIYVNALHRLTPYLLGLGLGYVLQITDCKQVLSRVQMAAGTAIAIGCAAYSMFGVSHSSRKGYIYQVNEAAVFATFQPLMWGFALCWLVYSCATKHAPGWLLRLLTWRGFIIYSRLSYAIYLTQIYIVAVNVGNAVHSSRFGVHRIFDMNDIAMVGSASLLSTLILLLPLQDVSLLISGGYKPPNYSKYIKPSPDDHIEEKQQERAAKCQAEE</sequence>
<keyword evidence="2" id="KW-1133">Transmembrane helix</keyword>
<feature type="transmembrane region" description="Helical" evidence="2">
    <location>
        <begin position="560"/>
        <end position="576"/>
    </location>
</feature>
<dbReference type="PANTHER" id="PTHR11161">
    <property type="entry name" value="O-ACYLTRANSFERASE"/>
    <property type="match status" value="1"/>
</dbReference>
<protein>
    <recommendedName>
        <fullName evidence="3">Nose resistant-to-fluoxetine protein N-terminal domain-containing protein</fullName>
    </recommendedName>
</protein>
<feature type="transmembrane region" description="Helical" evidence="2">
    <location>
        <begin position="692"/>
        <end position="712"/>
    </location>
</feature>
<feature type="transmembrane region" description="Helical" evidence="2">
    <location>
        <begin position="657"/>
        <end position="677"/>
    </location>
</feature>
<feature type="domain" description="Nose resistant-to-fluoxetine protein N-terminal" evidence="3">
    <location>
        <begin position="161"/>
        <end position="316"/>
    </location>
</feature>
<dbReference type="PANTHER" id="PTHR11161:SF4">
    <property type="entry name" value="DROP DEAD"/>
    <property type="match status" value="1"/>
</dbReference>
<accession>A0A8S1BZ69</accession>
<proteinExistence type="predicted"/>
<keyword evidence="2" id="KW-0472">Membrane</keyword>
<feature type="transmembrane region" description="Helical" evidence="2">
    <location>
        <begin position="732"/>
        <end position="754"/>
    </location>
</feature>
<comment type="caution">
    <text evidence="4">The sequence shown here is derived from an EMBL/GenBank/DDBJ whole genome shotgun (WGS) entry which is preliminary data.</text>
</comment>
<feature type="transmembrane region" description="Helical" evidence="2">
    <location>
        <begin position="624"/>
        <end position="645"/>
    </location>
</feature>
<dbReference type="SMART" id="SM00703">
    <property type="entry name" value="NRF"/>
    <property type="match status" value="1"/>
</dbReference>
<gene>
    <name evidence="4" type="ORF">CLODIP_2_CD11411</name>
</gene>